<feature type="transmembrane region" description="Helical" evidence="1">
    <location>
        <begin position="28"/>
        <end position="48"/>
    </location>
</feature>
<proteinExistence type="predicted"/>
<feature type="transmembrane region" description="Helical" evidence="1">
    <location>
        <begin position="108"/>
        <end position="127"/>
    </location>
</feature>
<organism evidence="2 3">
    <name type="scientific">Dyella soli</name>
    <dbReference type="NCBI Taxonomy" id="522319"/>
    <lineage>
        <taxon>Bacteria</taxon>
        <taxon>Pseudomonadati</taxon>
        <taxon>Pseudomonadota</taxon>
        <taxon>Gammaproteobacteria</taxon>
        <taxon>Lysobacterales</taxon>
        <taxon>Rhodanobacteraceae</taxon>
        <taxon>Dyella</taxon>
    </lineage>
</organism>
<comment type="caution">
    <text evidence="2">The sequence shown here is derived from an EMBL/GenBank/DDBJ whole genome shotgun (WGS) entry which is preliminary data.</text>
</comment>
<dbReference type="Proteomes" id="UP000291822">
    <property type="component" value="Unassembled WGS sequence"/>
</dbReference>
<dbReference type="GO" id="GO:0016020">
    <property type="term" value="C:membrane"/>
    <property type="evidence" value="ECO:0007669"/>
    <property type="project" value="GOC"/>
</dbReference>
<dbReference type="PANTHER" id="PTHR28026:SF9">
    <property type="entry name" value="2-HYDROXY-PALMITIC ACID DIOXYGENASE MPO1"/>
    <property type="match status" value="1"/>
</dbReference>
<dbReference type="EMBL" id="SJTG01000004">
    <property type="protein sequence ID" value="TCI08099.1"/>
    <property type="molecule type" value="Genomic_DNA"/>
</dbReference>
<evidence type="ECO:0000313" key="2">
    <source>
        <dbReference type="EMBL" id="TCI08099.1"/>
    </source>
</evidence>
<evidence type="ECO:0000256" key="1">
    <source>
        <dbReference type="SAM" id="Phobius"/>
    </source>
</evidence>
<keyword evidence="3" id="KW-1185">Reference proteome</keyword>
<dbReference type="GO" id="GO:0046521">
    <property type="term" value="P:sphingoid catabolic process"/>
    <property type="evidence" value="ECO:0007669"/>
    <property type="project" value="TreeGrafter"/>
</dbReference>
<gene>
    <name evidence="2" type="ORF">EZM97_25925</name>
</gene>
<dbReference type="PANTHER" id="PTHR28026">
    <property type="entry name" value="DUF962 DOMAIN PROTEIN (AFU_ORTHOLOGUE AFUA_8G05310)"/>
    <property type="match status" value="1"/>
</dbReference>
<evidence type="ECO:0000313" key="3">
    <source>
        <dbReference type="Proteomes" id="UP000291822"/>
    </source>
</evidence>
<accession>A0A4R0YI91</accession>
<keyword evidence="1" id="KW-0472">Membrane</keyword>
<reference evidence="2 3" key="1">
    <citation type="submission" date="2019-02" db="EMBL/GenBank/DDBJ databases">
        <title>Dyella amyloliquefaciens sp. nov., isolated from forest soil.</title>
        <authorList>
            <person name="Gao Z.-H."/>
            <person name="Qiu L.-H."/>
        </authorList>
    </citation>
    <scope>NUCLEOTIDE SEQUENCE [LARGE SCALE GENOMIC DNA]</scope>
    <source>
        <strain evidence="2 3">KACC 12747</strain>
    </source>
</reference>
<keyword evidence="1" id="KW-1133">Transmembrane helix</keyword>
<name>A0A4R0YI91_9GAMM</name>
<protein>
    <submittedName>
        <fullName evidence="2">DUF962 domain-containing protein</fullName>
    </submittedName>
</protein>
<dbReference type="Pfam" id="PF06127">
    <property type="entry name" value="Mpo1-like"/>
    <property type="match status" value="1"/>
</dbReference>
<sequence length="162" mass="18214">MSDDTSQRSLADWLESYAGDHRNPINQALHWICVPLIVWCIIAALWTVPVPPSFAKPGFWAVGLLVIAFYGYYKQSRAIGLGLLVVFAIMALISHVAFEHLGPVTLRWYALGVFVVAWIGQFVGHLFEGRRPSFFTDLIYLLIGPAWLMDKLLRRLGLGTRA</sequence>
<feature type="transmembrane region" description="Helical" evidence="1">
    <location>
        <begin position="78"/>
        <end position="96"/>
    </location>
</feature>
<feature type="transmembrane region" description="Helical" evidence="1">
    <location>
        <begin position="54"/>
        <end position="73"/>
    </location>
</feature>
<dbReference type="InterPro" id="IPR009305">
    <property type="entry name" value="Mpo1-like"/>
</dbReference>
<dbReference type="RefSeq" id="WP_131151959.1">
    <property type="nucleotide sequence ID" value="NZ_SJTG01000004.1"/>
</dbReference>
<dbReference type="AlphaFoldDB" id="A0A4R0YI91"/>
<keyword evidence="1" id="KW-0812">Transmembrane</keyword>